<sequence length="147" mass="17302">MQQLQFYRLAVRDRESKQLGFDAEIFRCQQIRAQKPTSIDSVLFQKKSFNILYSQILKIGFAADSVKLFDAVQNLNGQLFRNRLVQGQQVIYYNAFFLVCQLQDDTQFGIFCKKLFCKIDNNDIILLEYTVATKYTLRKMLVYNNII</sequence>
<name>V6LEK2_9EUKA</name>
<proteinExistence type="predicted"/>
<organism evidence="1">
    <name type="scientific">Spironucleus salmonicida</name>
    <dbReference type="NCBI Taxonomy" id="348837"/>
    <lineage>
        <taxon>Eukaryota</taxon>
        <taxon>Metamonada</taxon>
        <taxon>Diplomonadida</taxon>
        <taxon>Hexamitidae</taxon>
        <taxon>Hexamitinae</taxon>
        <taxon>Spironucleus</taxon>
    </lineage>
</organism>
<dbReference type="EMBL" id="KI546151">
    <property type="protein sequence ID" value="EST42917.1"/>
    <property type="molecule type" value="Genomic_DNA"/>
</dbReference>
<dbReference type="AlphaFoldDB" id="V6LEK2"/>
<protein>
    <submittedName>
        <fullName evidence="1">Uncharacterized protein</fullName>
    </submittedName>
</protein>
<evidence type="ECO:0000313" key="1">
    <source>
        <dbReference type="EMBL" id="EST42917.1"/>
    </source>
</evidence>
<reference evidence="1" key="1">
    <citation type="journal article" date="2014" name="PLoS Genet.">
        <title>The Genome of Spironucleus salmonicida Highlights a Fish Pathogen Adapted to Fluctuating Environments.</title>
        <authorList>
            <person name="Xu F."/>
            <person name="Jerlstrom-Hultqvist J."/>
            <person name="Einarsson E."/>
            <person name="Astvaldsson A."/>
            <person name="Svard S.G."/>
            <person name="Andersson J.O."/>
        </authorList>
    </citation>
    <scope>NUCLEOTIDE SEQUENCE</scope>
</reference>
<accession>V6LEK2</accession>
<gene>
    <name evidence="1" type="ORF">SS50377_ee036</name>
</gene>